<keyword evidence="1" id="KW-0378">Hydrolase</keyword>
<reference evidence="1" key="2">
    <citation type="journal article" date="2020" name="Nat. Commun.">
        <title>Large-scale genome sequencing of mycorrhizal fungi provides insights into the early evolution of symbiotic traits.</title>
        <authorList>
            <person name="Miyauchi S."/>
            <person name="Kiss E."/>
            <person name="Kuo A."/>
            <person name="Drula E."/>
            <person name="Kohler A."/>
            <person name="Sanchez-Garcia M."/>
            <person name="Morin E."/>
            <person name="Andreopoulos B."/>
            <person name="Barry K.W."/>
            <person name="Bonito G."/>
            <person name="Buee M."/>
            <person name="Carver A."/>
            <person name="Chen C."/>
            <person name="Cichocki N."/>
            <person name="Clum A."/>
            <person name="Culley D."/>
            <person name="Crous P.W."/>
            <person name="Fauchery L."/>
            <person name="Girlanda M."/>
            <person name="Hayes R.D."/>
            <person name="Keri Z."/>
            <person name="LaButti K."/>
            <person name="Lipzen A."/>
            <person name="Lombard V."/>
            <person name="Magnuson J."/>
            <person name="Maillard F."/>
            <person name="Murat C."/>
            <person name="Nolan M."/>
            <person name="Ohm R.A."/>
            <person name="Pangilinan J."/>
            <person name="Pereira M.F."/>
            <person name="Perotto S."/>
            <person name="Peter M."/>
            <person name="Pfister S."/>
            <person name="Riley R."/>
            <person name="Sitrit Y."/>
            <person name="Stielow J.B."/>
            <person name="Szollosi G."/>
            <person name="Zifcakova L."/>
            <person name="Stursova M."/>
            <person name="Spatafora J.W."/>
            <person name="Tedersoo L."/>
            <person name="Vaario L.M."/>
            <person name="Yamada A."/>
            <person name="Yan M."/>
            <person name="Wang P."/>
            <person name="Xu J."/>
            <person name="Bruns T."/>
            <person name="Baldrian P."/>
            <person name="Vilgalys R."/>
            <person name="Dunand C."/>
            <person name="Henrissat B."/>
            <person name="Grigoriev I.V."/>
            <person name="Hibbett D."/>
            <person name="Nagy L.G."/>
            <person name="Martin F.M."/>
        </authorList>
    </citation>
    <scope>NUCLEOTIDE SEQUENCE</scope>
    <source>
        <strain evidence="1">P2</strain>
    </source>
</reference>
<sequence length="432" mass="46250">MCSTSIRFLVSVIGLSLISLRGASAFDISRNDNLVVYYGQNSYGATNGGDQTNWQKRLSTYCQDDAVDVFPLAFLHVFKGQGGLPSLDLANICSVNSGVFPGTSLPICQFLADDIRTCQARGKIVTLSLGGATGATQFTSDADAIAFADSLWNLFFGGGSSTRPFGTAVLDGVDLDIEGGSTAYYQSFVNRLQTLFKSGNKRYYTTAAPQCPFPDGNLGTVLNSAWFDAIYVQFYNNYCSLPKFNDPNSWNFNQWDNWAKTQSPNKNVKIYIGAPAAPLAANPGYYVDVNTLGNIAVQTRSKYSTFGGVMLWDASQAYVNNRYDVAIKGLISGGGSPPPTTTPPVTTPPSTTTPPIATPPPSGSCAGVSAWVNNVAYVGGSRVVYNGHLWTAKWWTYNSIPGGPAGEWTDNGACASGLAATPRPNVGRFWRD</sequence>
<gene>
    <name evidence="1" type="ORF">BDM02DRAFT_3115035</name>
</gene>
<evidence type="ECO:0000313" key="1">
    <source>
        <dbReference type="EMBL" id="KAF9648707.1"/>
    </source>
</evidence>
<comment type="caution">
    <text evidence="1">The sequence shown here is derived from an EMBL/GenBank/DDBJ whole genome shotgun (WGS) entry which is preliminary data.</text>
</comment>
<organism evidence="1 2">
    <name type="scientific">Thelephora ganbajun</name>
    <name type="common">Ganba fungus</name>
    <dbReference type="NCBI Taxonomy" id="370292"/>
    <lineage>
        <taxon>Eukaryota</taxon>
        <taxon>Fungi</taxon>
        <taxon>Dikarya</taxon>
        <taxon>Basidiomycota</taxon>
        <taxon>Agaricomycotina</taxon>
        <taxon>Agaricomycetes</taxon>
        <taxon>Thelephorales</taxon>
        <taxon>Thelephoraceae</taxon>
        <taxon>Thelephora</taxon>
    </lineage>
</organism>
<protein>
    <submittedName>
        <fullName evidence="1">Glycoside hydrolase</fullName>
    </submittedName>
</protein>
<dbReference type="EMBL" id="MU118009">
    <property type="protein sequence ID" value="KAF9648707.1"/>
    <property type="molecule type" value="Genomic_DNA"/>
</dbReference>
<proteinExistence type="predicted"/>
<keyword evidence="2" id="KW-1185">Reference proteome</keyword>
<evidence type="ECO:0000313" key="2">
    <source>
        <dbReference type="Proteomes" id="UP000886501"/>
    </source>
</evidence>
<name>A0ACB6ZGJ0_THEGA</name>
<accession>A0ACB6ZGJ0</accession>
<reference evidence="1" key="1">
    <citation type="submission" date="2019-10" db="EMBL/GenBank/DDBJ databases">
        <authorList>
            <consortium name="DOE Joint Genome Institute"/>
            <person name="Kuo A."/>
            <person name="Miyauchi S."/>
            <person name="Kiss E."/>
            <person name="Drula E."/>
            <person name="Kohler A."/>
            <person name="Sanchez-Garcia M."/>
            <person name="Andreopoulos B."/>
            <person name="Barry K.W."/>
            <person name="Bonito G."/>
            <person name="Buee M."/>
            <person name="Carver A."/>
            <person name="Chen C."/>
            <person name="Cichocki N."/>
            <person name="Clum A."/>
            <person name="Culley D."/>
            <person name="Crous P.W."/>
            <person name="Fauchery L."/>
            <person name="Girlanda M."/>
            <person name="Hayes R."/>
            <person name="Keri Z."/>
            <person name="Labutti K."/>
            <person name="Lipzen A."/>
            <person name="Lombard V."/>
            <person name="Magnuson J."/>
            <person name="Maillard F."/>
            <person name="Morin E."/>
            <person name="Murat C."/>
            <person name="Nolan M."/>
            <person name="Ohm R."/>
            <person name="Pangilinan J."/>
            <person name="Pereira M."/>
            <person name="Perotto S."/>
            <person name="Peter M."/>
            <person name="Riley R."/>
            <person name="Sitrit Y."/>
            <person name="Stielow B."/>
            <person name="Szollosi G."/>
            <person name="Zifcakova L."/>
            <person name="Stursova M."/>
            <person name="Spatafora J.W."/>
            <person name="Tedersoo L."/>
            <person name="Vaario L.-M."/>
            <person name="Yamada A."/>
            <person name="Yan M."/>
            <person name="Wang P."/>
            <person name="Xu J."/>
            <person name="Bruns T."/>
            <person name="Baldrian P."/>
            <person name="Vilgalys R."/>
            <person name="Henrissat B."/>
            <person name="Grigoriev I.V."/>
            <person name="Hibbett D."/>
            <person name="Nagy L.G."/>
            <person name="Martin F.M."/>
        </authorList>
    </citation>
    <scope>NUCLEOTIDE SEQUENCE</scope>
    <source>
        <strain evidence="1">P2</strain>
    </source>
</reference>
<dbReference type="Proteomes" id="UP000886501">
    <property type="component" value="Unassembled WGS sequence"/>
</dbReference>